<dbReference type="SUPFAM" id="SSF50370">
    <property type="entry name" value="Ricin B-like lectins"/>
    <property type="match status" value="1"/>
</dbReference>
<dbReference type="Proteomes" id="UP000078561">
    <property type="component" value="Unassembled WGS sequence"/>
</dbReference>
<dbReference type="Pfam" id="PF00652">
    <property type="entry name" value="Ricin_B_lectin"/>
    <property type="match status" value="1"/>
</dbReference>
<keyword evidence="3" id="KW-1185">Reference proteome</keyword>
<organism evidence="2">
    <name type="scientific">Absidia glauca</name>
    <name type="common">Pin mould</name>
    <dbReference type="NCBI Taxonomy" id="4829"/>
    <lineage>
        <taxon>Eukaryota</taxon>
        <taxon>Fungi</taxon>
        <taxon>Fungi incertae sedis</taxon>
        <taxon>Mucoromycota</taxon>
        <taxon>Mucoromycotina</taxon>
        <taxon>Mucoromycetes</taxon>
        <taxon>Mucorales</taxon>
        <taxon>Cunninghamellaceae</taxon>
        <taxon>Absidia</taxon>
    </lineage>
</organism>
<dbReference type="InParanoid" id="A0A168PJI8"/>
<reference evidence="2" key="1">
    <citation type="submission" date="2016-04" db="EMBL/GenBank/DDBJ databases">
        <authorList>
            <person name="Evans L.H."/>
            <person name="Alamgir A."/>
            <person name="Owens N."/>
            <person name="Weber N.D."/>
            <person name="Virtaneva K."/>
            <person name="Barbian K."/>
            <person name="Babar A."/>
            <person name="Rosenke K."/>
        </authorList>
    </citation>
    <scope>NUCLEOTIDE SEQUENCE [LARGE SCALE GENOMIC DNA]</scope>
    <source>
        <strain evidence="2">CBS 101.48</strain>
    </source>
</reference>
<proteinExistence type="predicted"/>
<dbReference type="PROSITE" id="PS50231">
    <property type="entry name" value="RICIN_B_LECTIN"/>
    <property type="match status" value="1"/>
</dbReference>
<dbReference type="CDD" id="cd23454">
    <property type="entry name" value="beta-trefoil_Ricin_GllA-1"/>
    <property type="match status" value="1"/>
</dbReference>
<evidence type="ECO:0000313" key="2">
    <source>
        <dbReference type="EMBL" id="SAM02508.1"/>
    </source>
</evidence>
<dbReference type="EMBL" id="LT553855">
    <property type="protein sequence ID" value="SAM02508.1"/>
    <property type="molecule type" value="Genomic_DNA"/>
</dbReference>
<sequence length="243" mass="27682">MTWVRQECMHMQEGRTGIGVTDLAWEYSLVGYKQSMNGPDLFTDANFKSSRSTLPPNTRSICPGGLMDWARNDRPGLSSSWCHHSRTKRVRNAADAPMMSGFPESTYFYIKTGTGENVVDVHEGRIEKGAHIIIWKQKVGEDADNQLWSFEDGFLKNKKSSLVLDIDGGDLKVEKKLQQYDRKATRAHNQRWGYRDGFIYSRADPRIVLDIKGGTEDEGTRVITYKRKAEDNANQQWSIEPVS</sequence>
<evidence type="ECO:0000259" key="1">
    <source>
        <dbReference type="SMART" id="SM00458"/>
    </source>
</evidence>
<dbReference type="OrthoDB" id="9895617at2759"/>
<accession>A0A168PJI8</accession>
<gene>
    <name evidence="2" type="primary">ABSGL_08301.1 scaffold 9741</name>
</gene>
<dbReference type="Gene3D" id="2.80.10.50">
    <property type="match status" value="1"/>
</dbReference>
<feature type="domain" description="Ricin B lectin" evidence="1">
    <location>
        <begin position="105"/>
        <end position="240"/>
    </location>
</feature>
<dbReference type="AlphaFoldDB" id="A0A168PJI8"/>
<dbReference type="SMART" id="SM00458">
    <property type="entry name" value="RICIN"/>
    <property type="match status" value="1"/>
</dbReference>
<dbReference type="InterPro" id="IPR000772">
    <property type="entry name" value="Ricin_B_lectin"/>
</dbReference>
<name>A0A168PJI8_ABSGL</name>
<dbReference type="InterPro" id="IPR035992">
    <property type="entry name" value="Ricin_B-like_lectins"/>
</dbReference>
<protein>
    <recommendedName>
        <fullName evidence="1">Ricin B lectin domain-containing protein</fullName>
    </recommendedName>
</protein>
<evidence type="ECO:0000313" key="3">
    <source>
        <dbReference type="Proteomes" id="UP000078561"/>
    </source>
</evidence>
<dbReference type="STRING" id="4829.A0A168PJI8"/>